<accession>A0AAV6VEF3</accession>
<evidence type="ECO:0008006" key="4">
    <source>
        <dbReference type="Google" id="ProtNLM"/>
    </source>
</evidence>
<evidence type="ECO:0000313" key="2">
    <source>
        <dbReference type="EMBL" id="KAG8194438.1"/>
    </source>
</evidence>
<keyword evidence="1" id="KW-0812">Transmembrane</keyword>
<dbReference type="Proteomes" id="UP000827092">
    <property type="component" value="Unassembled WGS sequence"/>
</dbReference>
<dbReference type="AlphaFoldDB" id="A0AAV6VEF3"/>
<evidence type="ECO:0000313" key="3">
    <source>
        <dbReference type="Proteomes" id="UP000827092"/>
    </source>
</evidence>
<sequence length="72" mass="8692">MLDLGTIALACALVYYLIVIRNNGLGLRFDVMPWKRNIPRGLRRRIIRRRVLEWARHWAHVRQFIPEWLAIK</sequence>
<comment type="caution">
    <text evidence="2">The sequence shown here is derived from an EMBL/GenBank/DDBJ whole genome shotgun (WGS) entry which is preliminary data.</text>
</comment>
<reference evidence="2 3" key="1">
    <citation type="journal article" date="2022" name="Nat. Ecol. Evol.">
        <title>A masculinizing supergene underlies an exaggerated male reproductive morph in a spider.</title>
        <authorList>
            <person name="Hendrickx F."/>
            <person name="De Corte Z."/>
            <person name="Sonet G."/>
            <person name="Van Belleghem S.M."/>
            <person name="Kostlbacher S."/>
            <person name="Vangestel C."/>
        </authorList>
    </citation>
    <scope>NUCLEOTIDE SEQUENCE [LARGE SCALE GENOMIC DNA]</scope>
    <source>
        <strain evidence="2">W744_W776</strain>
    </source>
</reference>
<keyword evidence="1" id="KW-1133">Transmembrane helix</keyword>
<gene>
    <name evidence="2" type="ORF">JTE90_011047</name>
</gene>
<dbReference type="EMBL" id="JAFNEN010000103">
    <property type="protein sequence ID" value="KAG8194438.1"/>
    <property type="molecule type" value="Genomic_DNA"/>
</dbReference>
<evidence type="ECO:0000256" key="1">
    <source>
        <dbReference type="SAM" id="Phobius"/>
    </source>
</evidence>
<protein>
    <recommendedName>
        <fullName evidence="4">Cytochrome P450</fullName>
    </recommendedName>
</protein>
<organism evidence="2 3">
    <name type="scientific">Oedothorax gibbosus</name>
    <dbReference type="NCBI Taxonomy" id="931172"/>
    <lineage>
        <taxon>Eukaryota</taxon>
        <taxon>Metazoa</taxon>
        <taxon>Ecdysozoa</taxon>
        <taxon>Arthropoda</taxon>
        <taxon>Chelicerata</taxon>
        <taxon>Arachnida</taxon>
        <taxon>Araneae</taxon>
        <taxon>Araneomorphae</taxon>
        <taxon>Entelegynae</taxon>
        <taxon>Araneoidea</taxon>
        <taxon>Linyphiidae</taxon>
        <taxon>Erigoninae</taxon>
        <taxon>Oedothorax</taxon>
    </lineage>
</organism>
<keyword evidence="3" id="KW-1185">Reference proteome</keyword>
<keyword evidence="1" id="KW-0472">Membrane</keyword>
<proteinExistence type="predicted"/>
<name>A0AAV6VEF3_9ARAC</name>
<feature type="transmembrane region" description="Helical" evidence="1">
    <location>
        <begin position="6"/>
        <end position="27"/>
    </location>
</feature>